<reference evidence="2" key="1">
    <citation type="submission" date="2021-12" db="EMBL/GenBank/DDBJ databases">
        <title>Alicyclobacillaceae gen. nov., sp. nov., isolated from chalcocite enrichment system.</title>
        <authorList>
            <person name="Jiang Z."/>
        </authorList>
    </citation>
    <scope>NUCLEOTIDE SEQUENCE</scope>
    <source>
        <strain evidence="2">MYW30-H2</strain>
    </source>
</reference>
<dbReference type="EMBL" id="CP089291">
    <property type="protein sequence ID" value="UOF90752.1"/>
    <property type="molecule type" value="Genomic_DNA"/>
</dbReference>
<accession>A0ABY4CJS0</accession>
<feature type="domain" description="Fibronectin type-III" evidence="1">
    <location>
        <begin position="183"/>
        <end position="277"/>
    </location>
</feature>
<dbReference type="Gene3D" id="2.60.40.10">
    <property type="entry name" value="Immunoglobulins"/>
    <property type="match status" value="1"/>
</dbReference>
<protein>
    <submittedName>
        <fullName evidence="2">Fibronectin type III domain-containing protein</fullName>
    </submittedName>
</protein>
<evidence type="ECO:0000313" key="2">
    <source>
        <dbReference type="EMBL" id="UOF90752.1"/>
    </source>
</evidence>
<keyword evidence="3" id="KW-1185">Reference proteome</keyword>
<dbReference type="InterPro" id="IPR003961">
    <property type="entry name" value="FN3_dom"/>
</dbReference>
<dbReference type="SUPFAM" id="SSF49265">
    <property type="entry name" value="Fibronectin type III"/>
    <property type="match status" value="1"/>
</dbReference>
<sequence>MYQIVSINSGLLDIDYHDLIQAIDNKDGTYTCYLKDTATIRPSWKSATQDQFNQAVANLKSINDWNQEKTTEFQTAFAESFTTFQSSALGVLKTYPADAGAVQNMQYYVNLLAANPNKSTVYFKTIEDGKPVLHTRTQFFQVLDDFETFDVNRTTKFDNKIAQVNASPDIPTVQSLVWNDTTPPAAPTGLTATSTVAGQITANWTANSEIDVQIGGSYNLYLTDTTANTATTKTNVVTNSDTLTGLTSGHVYSVAVSAVDSDGNESQQCTPVTVTVM</sequence>
<dbReference type="Pfam" id="PF00041">
    <property type="entry name" value="fn3"/>
    <property type="match status" value="1"/>
</dbReference>
<organism evidence="2 3">
    <name type="scientific">Fodinisporobacter ferrooxydans</name>
    <dbReference type="NCBI Taxonomy" id="2901836"/>
    <lineage>
        <taxon>Bacteria</taxon>
        <taxon>Bacillati</taxon>
        <taxon>Bacillota</taxon>
        <taxon>Bacilli</taxon>
        <taxon>Bacillales</taxon>
        <taxon>Alicyclobacillaceae</taxon>
        <taxon>Fodinisporobacter</taxon>
    </lineage>
</organism>
<evidence type="ECO:0000313" key="3">
    <source>
        <dbReference type="Proteomes" id="UP000830167"/>
    </source>
</evidence>
<name>A0ABY4CJS0_9BACL</name>
<proteinExistence type="predicted"/>
<dbReference type="RefSeq" id="WP_347437452.1">
    <property type="nucleotide sequence ID" value="NZ_CP089291.1"/>
</dbReference>
<dbReference type="SMART" id="SM00060">
    <property type="entry name" value="FN3"/>
    <property type="match status" value="1"/>
</dbReference>
<evidence type="ECO:0000259" key="1">
    <source>
        <dbReference type="PROSITE" id="PS50853"/>
    </source>
</evidence>
<gene>
    <name evidence="2" type="ORF">LSG31_00270</name>
</gene>
<dbReference type="Proteomes" id="UP000830167">
    <property type="component" value="Chromosome"/>
</dbReference>
<dbReference type="CDD" id="cd00063">
    <property type="entry name" value="FN3"/>
    <property type="match status" value="1"/>
</dbReference>
<dbReference type="InterPro" id="IPR013783">
    <property type="entry name" value="Ig-like_fold"/>
</dbReference>
<dbReference type="InterPro" id="IPR036116">
    <property type="entry name" value="FN3_sf"/>
</dbReference>
<dbReference type="PROSITE" id="PS50853">
    <property type="entry name" value="FN3"/>
    <property type="match status" value="1"/>
</dbReference>